<dbReference type="EMBL" id="FNRL01000002">
    <property type="protein sequence ID" value="SEA04732.1"/>
    <property type="molecule type" value="Genomic_DNA"/>
</dbReference>
<dbReference type="Proteomes" id="UP000199656">
    <property type="component" value="Unassembled WGS sequence"/>
</dbReference>
<keyword evidence="2" id="KW-1185">Reference proteome</keyword>
<protein>
    <submittedName>
        <fullName evidence="1">Uncharacterized protein</fullName>
    </submittedName>
</protein>
<name>A0A1H3Y1P0_9BACT</name>
<dbReference type="AlphaFoldDB" id="A0A1H3Y1P0"/>
<sequence length="131" mass="14444">MSDIEVLAVLKNSRGELCGRFNNTRLNRLLTEPANRHSRLLPVAVASAIMAITFTESTAQVRKLEQVAMAQFPAKDSSQVQCQLPEVVVHDSEIPPRSFTVGSLAVVKVEKSGFDPMYYSGKSVKARKKKP</sequence>
<proteinExistence type="predicted"/>
<dbReference type="OrthoDB" id="7432683at2"/>
<dbReference type="RefSeq" id="WP_089758544.1">
    <property type="nucleotide sequence ID" value="NZ_BKAT01000010.1"/>
</dbReference>
<reference evidence="2" key="1">
    <citation type="submission" date="2016-10" db="EMBL/GenBank/DDBJ databases">
        <authorList>
            <person name="Varghese N."/>
            <person name="Submissions S."/>
        </authorList>
    </citation>
    <scope>NUCLEOTIDE SEQUENCE [LARGE SCALE GENOMIC DNA]</scope>
    <source>
        <strain evidence="2">DSM 23920</strain>
    </source>
</reference>
<organism evidence="1 2">
    <name type="scientific">Chitinophaga terrae</name>
    <name type="common">ex Kim and Jung 2007</name>
    <dbReference type="NCBI Taxonomy" id="408074"/>
    <lineage>
        <taxon>Bacteria</taxon>
        <taxon>Pseudomonadati</taxon>
        <taxon>Bacteroidota</taxon>
        <taxon>Chitinophagia</taxon>
        <taxon>Chitinophagales</taxon>
        <taxon>Chitinophagaceae</taxon>
        <taxon>Chitinophaga</taxon>
    </lineage>
</organism>
<gene>
    <name evidence="1" type="ORF">SAMN05660909_00599</name>
</gene>
<evidence type="ECO:0000313" key="2">
    <source>
        <dbReference type="Proteomes" id="UP000199656"/>
    </source>
</evidence>
<accession>A0A1H3Y1P0</accession>
<evidence type="ECO:0000313" key="1">
    <source>
        <dbReference type="EMBL" id="SEA04732.1"/>
    </source>
</evidence>